<reference evidence="1" key="1">
    <citation type="submission" date="2020-03" db="EMBL/GenBank/DDBJ databases">
        <title>Castanea mollissima Vanexum genome sequencing.</title>
        <authorList>
            <person name="Staton M."/>
        </authorList>
    </citation>
    <scope>NUCLEOTIDE SEQUENCE</scope>
    <source>
        <tissue evidence="1">Leaf</tissue>
    </source>
</reference>
<dbReference type="AlphaFoldDB" id="A0A8J4QCU7"/>
<protein>
    <submittedName>
        <fullName evidence="1">Uncharacterized protein</fullName>
    </submittedName>
</protein>
<organism evidence="1 2">
    <name type="scientific">Castanea mollissima</name>
    <name type="common">Chinese chestnut</name>
    <dbReference type="NCBI Taxonomy" id="60419"/>
    <lineage>
        <taxon>Eukaryota</taxon>
        <taxon>Viridiplantae</taxon>
        <taxon>Streptophyta</taxon>
        <taxon>Embryophyta</taxon>
        <taxon>Tracheophyta</taxon>
        <taxon>Spermatophyta</taxon>
        <taxon>Magnoliopsida</taxon>
        <taxon>eudicotyledons</taxon>
        <taxon>Gunneridae</taxon>
        <taxon>Pentapetalae</taxon>
        <taxon>rosids</taxon>
        <taxon>fabids</taxon>
        <taxon>Fagales</taxon>
        <taxon>Fagaceae</taxon>
        <taxon>Castanea</taxon>
    </lineage>
</organism>
<accession>A0A8J4QCU7</accession>
<sequence>MQKVDRGASLSCCLIRKFSYHHYHHHHQQQQQQHQRFHQLFQHYSWLIGDDVSCISIYKRKTNYIVLLKWKVYNLSRFCS</sequence>
<keyword evidence="2" id="KW-1185">Reference proteome</keyword>
<evidence type="ECO:0000313" key="1">
    <source>
        <dbReference type="EMBL" id="KAF3944499.1"/>
    </source>
</evidence>
<gene>
    <name evidence="1" type="ORF">CMV_029043</name>
</gene>
<proteinExistence type="predicted"/>
<evidence type="ECO:0000313" key="2">
    <source>
        <dbReference type="Proteomes" id="UP000737018"/>
    </source>
</evidence>
<comment type="caution">
    <text evidence="1">The sequence shown here is derived from an EMBL/GenBank/DDBJ whole genome shotgun (WGS) entry which is preliminary data.</text>
</comment>
<dbReference type="Proteomes" id="UP000737018">
    <property type="component" value="Unassembled WGS sequence"/>
</dbReference>
<name>A0A8J4QCU7_9ROSI</name>
<dbReference type="EMBL" id="JRKL02012600">
    <property type="protein sequence ID" value="KAF3944499.1"/>
    <property type="molecule type" value="Genomic_DNA"/>
</dbReference>